<feature type="transmembrane region" description="Helical" evidence="1">
    <location>
        <begin position="38"/>
        <end position="58"/>
    </location>
</feature>
<evidence type="ECO:0000313" key="2">
    <source>
        <dbReference type="EMBL" id="WZK89882.1"/>
    </source>
</evidence>
<accession>A0ABZ2XX43</accession>
<gene>
    <name evidence="2" type="ORF">QEZ52_04865</name>
</gene>
<keyword evidence="3" id="KW-1185">Reference proteome</keyword>
<dbReference type="Proteomes" id="UP001623232">
    <property type="component" value="Chromosome"/>
</dbReference>
<feature type="transmembrane region" description="Helical" evidence="1">
    <location>
        <begin position="12"/>
        <end position="32"/>
    </location>
</feature>
<organism evidence="2 3">
    <name type="scientific">Aliisedimentitalea scapharcae</name>
    <dbReference type="NCBI Taxonomy" id="1524259"/>
    <lineage>
        <taxon>Bacteria</taxon>
        <taxon>Pseudomonadati</taxon>
        <taxon>Pseudomonadota</taxon>
        <taxon>Alphaproteobacteria</taxon>
        <taxon>Rhodobacterales</taxon>
        <taxon>Roseobacteraceae</taxon>
        <taxon>Aliisedimentitalea</taxon>
    </lineage>
</organism>
<proteinExistence type="predicted"/>
<keyword evidence="1" id="KW-0472">Membrane</keyword>
<keyword evidence="1" id="KW-1133">Transmembrane helix</keyword>
<evidence type="ECO:0000256" key="1">
    <source>
        <dbReference type="SAM" id="Phobius"/>
    </source>
</evidence>
<protein>
    <submittedName>
        <fullName evidence="2">Uncharacterized protein</fullName>
    </submittedName>
</protein>
<dbReference type="EMBL" id="CP123584">
    <property type="protein sequence ID" value="WZK89882.1"/>
    <property type="molecule type" value="Genomic_DNA"/>
</dbReference>
<keyword evidence="1" id="KW-0812">Transmembrane</keyword>
<name>A0ABZ2XX43_9RHOB</name>
<reference evidence="2 3" key="1">
    <citation type="submission" date="2023-04" db="EMBL/GenBank/DDBJ databases">
        <title>Complete genome sequence of Alisedimentitalea scapharcae.</title>
        <authorList>
            <person name="Rong J.-C."/>
            <person name="Yi M.-L."/>
            <person name="Zhao Q."/>
        </authorList>
    </citation>
    <scope>NUCLEOTIDE SEQUENCE [LARGE SCALE GENOMIC DNA]</scope>
    <source>
        <strain evidence="2 3">KCTC 42119</strain>
    </source>
</reference>
<sequence>MSFIRPEARAAIWRCRELIAGVGIGVLGVSWVVGTAGLIWWLGWVLVAIGAAGTIIGLQRLRFRIGVGGPGVVQVDEGQISYFGPLTGGAVALSELERLRLDHTATPAHWVLDMPGHPSLHIPVNAEGVDALFDAFTTLSGLRTERMLSELRKPGSHQVVIWERHASHTQVHRLH</sequence>
<dbReference type="RefSeq" id="WP_406648353.1">
    <property type="nucleotide sequence ID" value="NZ_CP123584.1"/>
</dbReference>
<evidence type="ECO:0000313" key="3">
    <source>
        <dbReference type="Proteomes" id="UP001623232"/>
    </source>
</evidence>